<evidence type="ECO:0000256" key="2">
    <source>
        <dbReference type="ARBA" id="ARBA00022519"/>
    </source>
</evidence>
<keyword evidence="3" id="KW-0479">Metal-binding</keyword>
<dbReference type="GO" id="GO:0016020">
    <property type="term" value="C:membrane"/>
    <property type="evidence" value="ECO:0007669"/>
    <property type="project" value="GOC"/>
</dbReference>
<dbReference type="GO" id="GO:0046872">
    <property type="term" value="F:metal ion binding"/>
    <property type="evidence" value="ECO:0007669"/>
    <property type="project" value="UniProtKB-KW"/>
</dbReference>
<dbReference type="InterPro" id="IPR043461">
    <property type="entry name" value="LpxH-like"/>
</dbReference>
<keyword evidence="1" id="KW-1003">Cell membrane</keyword>
<keyword evidence="4" id="KW-0472">Membrane</keyword>
<dbReference type="PANTHER" id="PTHR34990:SF2">
    <property type="entry name" value="BLL8164 PROTEIN"/>
    <property type="match status" value="1"/>
</dbReference>
<dbReference type="EMBL" id="LPWF01000006">
    <property type="protein sequence ID" value="ODS01497.1"/>
    <property type="molecule type" value="Genomic_DNA"/>
</dbReference>
<accession>A0A1E3W8R6</accession>
<evidence type="ECO:0000256" key="4">
    <source>
        <dbReference type="ARBA" id="ARBA00023136"/>
    </source>
</evidence>
<keyword evidence="8" id="KW-0378">Hydrolase</keyword>
<evidence type="ECO:0000256" key="1">
    <source>
        <dbReference type="ARBA" id="ARBA00022475"/>
    </source>
</evidence>
<dbReference type="GO" id="GO:0008758">
    <property type="term" value="F:UDP-2,3-diacylglucosamine hydrolase activity"/>
    <property type="evidence" value="ECO:0007669"/>
    <property type="project" value="TreeGrafter"/>
</dbReference>
<dbReference type="STRING" id="1774969.AUC69_06495"/>
<evidence type="ECO:0000256" key="5">
    <source>
        <dbReference type="ARBA" id="ARBA00023211"/>
    </source>
</evidence>
<feature type="compositionally biased region" description="Polar residues" evidence="6">
    <location>
        <begin position="1"/>
        <end position="12"/>
    </location>
</feature>
<dbReference type="InterPro" id="IPR004843">
    <property type="entry name" value="Calcineurin-like_PHP"/>
</dbReference>
<keyword evidence="5" id="KW-0464">Manganese</keyword>
<dbReference type="Pfam" id="PF00149">
    <property type="entry name" value="Metallophos"/>
    <property type="match status" value="1"/>
</dbReference>
<gene>
    <name evidence="8" type="ORF">AUC69_06495</name>
</gene>
<sequence>MIQNHLNSQPTVLDTPTADDAPNDAVTRRFRALFISDIHLGTKACQAEAFLDFIRCHDAPKIYLIGDIVDFWRIRRGIYWPQPHNDVLQKLLRKVRKGTDLVYIPGNHDEAMRDYCGSQFGGVAIERQTIHVGADGRRYLIMHGDEFDVVVRYAKWLAFLGDWSYTMALWFNTHLNVVRRWFGMPYWSLSAYLKHRVKRAVNYIGEFETALSQEARRHGAQGVICGHIHHAAMRQVGDVIYINTGDWVESCTAVAETEEGIFEIIRWNPHTGMSTPVDRVEELEAAA</sequence>
<protein>
    <submittedName>
        <fullName evidence="8">UDP-2,3-diacylglucosamine hydrolase</fullName>
    </submittedName>
</protein>
<evidence type="ECO:0000256" key="3">
    <source>
        <dbReference type="ARBA" id="ARBA00022723"/>
    </source>
</evidence>
<evidence type="ECO:0000313" key="9">
    <source>
        <dbReference type="Proteomes" id="UP000094472"/>
    </source>
</evidence>
<dbReference type="GO" id="GO:0009245">
    <property type="term" value="P:lipid A biosynthetic process"/>
    <property type="evidence" value="ECO:0007669"/>
    <property type="project" value="TreeGrafter"/>
</dbReference>
<dbReference type="AlphaFoldDB" id="A0A1E3W8R6"/>
<dbReference type="SUPFAM" id="SSF56300">
    <property type="entry name" value="Metallo-dependent phosphatases"/>
    <property type="match status" value="1"/>
</dbReference>
<proteinExistence type="predicted"/>
<dbReference type="InterPro" id="IPR029052">
    <property type="entry name" value="Metallo-depent_PP-like"/>
</dbReference>
<dbReference type="Proteomes" id="UP000094472">
    <property type="component" value="Unassembled WGS sequence"/>
</dbReference>
<feature type="domain" description="Calcineurin-like phosphoesterase" evidence="7">
    <location>
        <begin position="31"/>
        <end position="230"/>
    </location>
</feature>
<evidence type="ECO:0000313" key="8">
    <source>
        <dbReference type="EMBL" id="ODS01497.1"/>
    </source>
</evidence>
<name>A0A1E3W8R6_9HYPH</name>
<reference evidence="8 9" key="1">
    <citation type="journal article" date="2016" name="Environ. Microbiol.">
        <title>New Methyloceanibacter diversity from North Sea sediments includes methanotroph containing solely the soluble methane monooxygenase.</title>
        <authorList>
            <person name="Vekeman B."/>
            <person name="Kerckhof F.M."/>
            <person name="Cremers G."/>
            <person name="de Vos P."/>
            <person name="Vandamme P."/>
            <person name="Boon N."/>
            <person name="Op den Camp H.J."/>
            <person name="Heylen K."/>
        </authorList>
    </citation>
    <scope>NUCLEOTIDE SEQUENCE [LARGE SCALE GENOMIC DNA]</scope>
    <source>
        <strain evidence="8 9">R-67175</strain>
    </source>
</reference>
<evidence type="ECO:0000256" key="6">
    <source>
        <dbReference type="SAM" id="MobiDB-lite"/>
    </source>
</evidence>
<organism evidence="8 9">
    <name type="scientific">Methyloceanibacter superfactus</name>
    <dbReference type="NCBI Taxonomy" id="1774969"/>
    <lineage>
        <taxon>Bacteria</taxon>
        <taxon>Pseudomonadati</taxon>
        <taxon>Pseudomonadota</taxon>
        <taxon>Alphaproteobacteria</taxon>
        <taxon>Hyphomicrobiales</taxon>
        <taxon>Hyphomicrobiaceae</taxon>
        <taxon>Methyloceanibacter</taxon>
    </lineage>
</organism>
<feature type="region of interest" description="Disordered" evidence="6">
    <location>
        <begin position="1"/>
        <end position="20"/>
    </location>
</feature>
<comment type="caution">
    <text evidence="8">The sequence shown here is derived from an EMBL/GenBank/DDBJ whole genome shotgun (WGS) entry which is preliminary data.</text>
</comment>
<keyword evidence="9" id="KW-1185">Reference proteome</keyword>
<dbReference type="PANTHER" id="PTHR34990">
    <property type="entry name" value="UDP-2,3-DIACYLGLUCOSAMINE HYDROLASE-RELATED"/>
    <property type="match status" value="1"/>
</dbReference>
<dbReference type="Gene3D" id="3.60.21.10">
    <property type="match status" value="1"/>
</dbReference>
<evidence type="ECO:0000259" key="7">
    <source>
        <dbReference type="Pfam" id="PF00149"/>
    </source>
</evidence>
<keyword evidence="2" id="KW-0997">Cell inner membrane</keyword>
<dbReference type="CDD" id="cd07398">
    <property type="entry name" value="MPP_YbbF-LpxH"/>
    <property type="match status" value="1"/>
</dbReference>